<comment type="caution">
    <text evidence="1">The sequence shown here is derived from an EMBL/GenBank/DDBJ whole genome shotgun (WGS) entry which is preliminary data.</text>
</comment>
<accession>A0AAV7PFK2</accession>
<gene>
    <name evidence="1" type="ORF">NDU88_005449</name>
</gene>
<name>A0AAV7PFK2_PLEWA</name>
<evidence type="ECO:0000313" key="2">
    <source>
        <dbReference type="Proteomes" id="UP001066276"/>
    </source>
</evidence>
<reference evidence="1" key="1">
    <citation type="journal article" date="2022" name="bioRxiv">
        <title>Sequencing and chromosome-scale assembly of the giantPleurodeles waltlgenome.</title>
        <authorList>
            <person name="Brown T."/>
            <person name="Elewa A."/>
            <person name="Iarovenko S."/>
            <person name="Subramanian E."/>
            <person name="Araus A.J."/>
            <person name="Petzold A."/>
            <person name="Susuki M."/>
            <person name="Suzuki K.-i.T."/>
            <person name="Hayashi T."/>
            <person name="Toyoda A."/>
            <person name="Oliveira C."/>
            <person name="Osipova E."/>
            <person name="Leigh N.D."/>
            <person name="Simon A."/>
            <person name="Yun M.H."/>
        </authorList>
    </citation>
    <scope>NUCLEOTIDE SEQUENCE</scope>
    <source>
        <strain evidence="1">20211129_DDA</strain>
        <tissue evidence="1">Liver</tissue>
    </source>
</reference>
<protein>
    <submittedName>
        <fullName evidence="1">Uncharacterized protein</fullName>
    </submittedName>
</protein>
<sequence length="161" mass="17658">MCRDPGAVLVIVAAAIEERPQLYATKTAEAAGSMCSAAAAVEHTRRRTLLTAHDPAPWREVEASRLGDLYNEGTLCSFQDMQDIYILGAGIFLAYNALVVATRNTWEAGQNEPRLRLGLQCFLLHRMGRKAITVLALCCTPGVQTTHFAVSTDGRTVWEQH</sequence>
<dbReference type="Proteomes" id="UP001066276">
    <property type="component" value="Chromosome 7"/>
</dbReference>
<evidence type="ECO:0000313" key="1">
    <source>
        <dbReference type="EMBL" id="KAJ1127043.1"/>
    </source>
</evidence>
<keyword evidence="2" id="KW-1185">Reference proteome</keyword>
<organism evidence="1 2">
    <name type="scientific">Pleurodeles waltl</name>
    <name type="common">Iberian ribbed newt</name>
    <dbReference type="NCBI Taxonomy" id="8319"/>
    <lineage>
        <taxon>Eukaryota</taxon>
        <taxon>Metazoa</taxon>
        <taxon>Chordata</taxon>
        <taxon>Craniata</taxon>
        <taxon>Vertebrata</taxon>
        <taxon>Euteleostomi</taxon>
        <taxon>Amphibia</taxon>
        <taxon>Batrachia</taxon>
        <taxon>Caudata</taxon>
        <taxon>Salamandroidea</taxon>
        <taxon>Salamandridae</taxon>
        <taxon>Pleurodelinae</taxon>
        <taxon>Pleurodeles</taxon>
    </lineage>
</organism>
<dbReference type="AlphaFoldDB" id="A0AAV7PFK2"/>
<dbReference type="EMBL" id="JANPWB010000011">
    <property type="protein sequence ID" value="KAJ1127043.1"/>
    <property type="molecule type" value="Genomic_DNA"/>
</dbReference>
<proteinExistence type="predicted"/>